<evidence type="ECO:0000256" key="1">
    <source>
        <dbReference type="SAM" id="MobiDB-lite"/>
    </source>
</evidence>
<dbReference type="EMBL" id="JACHJL010000012">
    <property type="protein sequence ID" value="MBB5937523.1"/>
    <property type="molecule type" value="Genomic_DNA"/>
</dbReference>
<protein>
    <recommendedName>
        <fullName evidence="4">Extradiol ring-cleavage dioxygenase class III enzyme subunit B domain-containing protein</fullName>
    </recommendedName>
</protein>
<evidence type="ECO:0000313" key="2">
    <source>
        <dbReference type="EMBL" id="MBB5937523.1"/>
    </source>
</evidence>
<dbReference type="Proteomes" id="UP000588098">
    <property type="component" value="Unassembled WGS sequence"/>
</dbReference>
<reference evidence="2 3" key="1">
    <citation type="submission" date="2020-08" db="EMBL/GenBank/DDBJ databases">
        <title>Genomic Encyclopedia of Type Strains, Phase III (KMG-III): the genomes of soil and plant-associated and newly described type strains.</title>
        <authorList>
            <person name="Whitman W."/>
        </authorList>
    </citation>
    <scope>NUCLEOTIDE SEQUENCE [LARGE SCALE GENOMIC DNA]</scope>
    <source>
        <strain evidence="2 3">CECT 8305</strain>
    </source>
</reference>
<feature type="compositionally biased region" description="Basic and acidic residues" evidence="1">
    <location>
        <begin position="96"/>
        <end position="112"/>
    </location>
</feature>
<dbReference type="SUPFAM" id="SSF53213">
    <property type="entry name" value="LigB-like"/>
    <property type="match status" value="1"/>
</dbReference>
<comment type="caution">
    <text evidence="2">The sequence shown here is derived from an EMBL/GenBank/DDBJ whole genome shotgun (WGS) entry which is preliminary data.</text>
</comment>
<proteinExistence type="predicted"/>
<dbReference type="Gene3D" id="3.40.830.10">
    <property type="entry name" value="LigB-like"/>
    <property type="match status" value="1"/>
</dbReference>
<dbReference type="RefSeq" id="WP_184574578.1">
    <property type="nucleotide sequence ID" value="NZ_JACHJL010000012.1"/>
</dbReference>
<gene>
    <name evidence="2" type="ORF">FHS42_004604</name>
</gene>
<dbReference type="AlphaFoldDB" id="A0A7W9QC48"/>
<sequence length="305" mass="30670">MLVAAAVCPCPPLLVPEVAAGATPELAQLRNACSDAISVLAAARPDRLIVLGPTAAHADGRYPSGAVGSFRNFGVDLTVRLATGLDTDLVTGHGARSTERGTRSHAGADTEHGTGSATGHGASHDRAGTGHGAEPDTELGERGAAEPGTGPGVAQAARRELPLSLATGSWLLGRARWSAAPAEGVGVAESLTTDRCTLLGRELAASAGRVALLVSGDGSARRTLKAPGYFDERAAGFDAEAARALGAADTDALTALPASLAHELLASGRAPWQVLAGAGNGAGLRGELLYDEAPYGVGYFVATWS</sequence>
<accession>A0A7W9QC48</accession>
<keyword evidence="3" id="KW-1185">Reference proteome</keyword>
<evidence type="ECO:0000313" key="3">
    <source>
        <dbReference type="Proteomes" id="UP000588098"/>
    </source>
</evidence>
<feature type="region of interest" description="Disordered" evidence="1">
    <location>
        <begin position="90"/>
        <end position="156"/>
    </location>
</feature>
<evidence type="ECO:0008006" key="4">
    <source>
        <dbReference type="Google" id="ProtNLM"/>
    </source>
</evidence>
<name>A0A7W9QC48_9ACTN</name>
<organism evidence="2 3">
    <name type="scientific">Streptomyces zagrosensis</name>
    <dbReference type="NCBI Taxonomy" id="1042984"/>
    <lineage>
        <taxon>Bacteria</taxon>
        <taxon>Bacillati</taxon>
        <taxon>Actinomycetota</taxon>
        <taxon>Actinomycetes</taxon>
        <taxon>Kitasatosporales</taxon>
        <taxon>Streptomycetaceae</taxon>
        <taxon>Streptomyces</taxon>
    </lineage>
</organism>
<dbReference type="CDD" id="cd07951">
    <property type="entry name" value="ED_3B_N_AMMECR1"/>
    <property type="match status" value="1"/>
</dbReference>